<dbReference type="PANTHER" id="PTHR42848:SF1">
    <property type="entry name" value="HOLLIDAY JUNCTION BRANCH MIGRATION COMPLEX SUBUNIT RUVB"/>
    <property type="match status" value="1"/>
</dbReference>
<evidence type="ECO:0000256" key="5">
    <source>
        <dbReference type="ARBA" id="ARBA00022840"/>
    </source>
</evidence>
<dbReference type="GO" id="GO:0005737">
    <property type="term" value="C:cytoplasm"/>
    <property type="evidence" value="ECO:0007669"/>
    <property type="project" value="UniProtKB-SubCell"/>
</dbReference>
<dbReference type="Pfam" id="PF05496">
    <property type="entry name" value="RuvB_N"/>
    <property type="match status" value="1"/>
</dbReference>
<dbReference type="AlphaFoldDB" id="A0A410FW09"/>
<evidence type="ECO:0000256" key="6">
    <source>
        <dbReference type="ARBA" id="ARBA00023125"/>
    </source>
</evidence>
<keyword evidence="7 9" id="KW-0233">DNA recombination</keyword>
<dbReference type="GO" id="GO:0006310">
    <property type="term" value="P:DNA recombination"/>
    <property type="evidence" value="ECO:0007669"/>
    <property type="project" value="UniProtKB-UniRule"/>
</dbReference>
<dbReference type="EMBL" id="CP034928">
    <property type="protein sequence ID" value="QAA77128.1"/>
    <property type="molecule type" value="Genomic_DNA"/>
</dbReference>
<dbReference type="InterPro" id="IPR036390">
    <property type="entry name" value="WH_DNA-bd_sf"/>
</dbReference>
<feature type="binding site" evidence="9">
    <location>
        <position position="218"/>
    </location>
    <ligand>
        <name>ATP</name>
        <dbReference type="ChEBI" id="CHEBI:30616"/>
    </ligand>
</feature>
<comment type="catalytic activity">
    <reaction evidence="9">
        <text>ATP + H2O = ADP + phosphate + H(+)</text>
        <dbReference type="Rhea" id="RHEA:13065"/>
        <dbReference type="ChEBI" id="CHEBI:15377"/>
        <dbReference type="ChEBI" id="CHEBI:15378"/>
        <dbReference type="ChEBI" id="CHEBI:30616"/>
        <dbReference type="ChEBI" id="CHEBI:43474"/>
        <dbReference type="ChEBI" id="CHEBI:456216"/>
    </reaction>
</comment>
<feature type="binding site" evidence="9">
    <location>
        <position position="66"/>
    </location>
    <ligand>
        <name>ATP</name>
        <dbReference type="ChEBI" id="CHEBI:30616"/>
    </ligand>
</feature>
<dbReference type="SUPFAM" id="SSF46785">
    <property type="entry name" value="Winged helix' DNA-binding domain"/>
    <property type="match status" value="1"/>
</dbReference>
<dbReference type="InterPro" id="IPR036388">
    <property type="entry name" value="WH-like_DNA-bd_sf"/>
</dbReference>
<dbReference type="HAMAP" id="MF_00016">
    <property type="entry name" value="DNA_HJ_migration_RuvB"/>
    <property type="match status" value="1"/>
</dbReference>
<keyword evidence="11" id="KW-0347">Helicase</keyword>
<keyword evidence="2 9" id="KW-0547">Nucleotide-binding</keyword>
<keyword evidence="6 9" id="KW-0238">DNA-binding</keyword>
<dbReference type="KEGG" id="bih:BIP78_1362"/>
<feature type="binding site" evidence="9">
    <location>
        <position position="20"/>
    </location>
    <ligand>
        <name>ATP</name>
        <dbReference type="ChEBI" id="CHEBI:30616"/>
    </ligand>
</feature>
<feature type="binding site" evidence="9">
    <location>
        <begin position="128"/>
        <end position="130"/>
    </location>
    <ligand>
        <name>ATP</name>
        <dbReference type="ChEBI" id="CHEBI:30616"/>
    </ligand>
</feature>
<dbReference type="Gene3D" id="1.10.10.10">
    <property type="entry name" value="Winged helix-like DNA-binding domain superfamily/Winged helix DNA-binding domain"/>
    <property type="match status" value="1"/>
</dbReference>
<dbReference type="Proteomes" id="UP000287233">
    <property type="component" value="Chromosome"/>
</dbReference>
<organism evidence="11 12">
    <name type="scientific">Bipolaricaulis sibiricus</name>
    <dbReference type="NCBI Taxonomy" id="2501609"/>
    <lineage>
        <taxon>Bacteria</taxon>
        <taxon>Candidatus Bipolaricaulota</taxon>
        <taxon>Candidatus Bipolaricaulia</taxon>
        <taxon>Candidatus Bipolaricaulales</taxon>
        <taxon>Candidatus Bipolaricaulaceae</taxon>
        <taxon>Candidatus Bipolaricaulis</taxon>
    </lineage>
</organism>
<feature type="binding site" evidence="9">
    <location>
        <position position="62"/>
    </location>
    <ligand>
        <name>ATP</name>
        <dbReference type="ChEBI" id="CHEBI:30616"/>
    </ligand>
</feature>
<evidence type="ECO:0000256" key="1">
    <source>
        <dbReference type="ARBA" id="ARBA00022490"/>
    </source>
</evidence>
<dbReference type="GO" id="GO:0009378">
    <property type="term" value="F:four-way junction helicase activity"/>
    <property type="evidence" value="ECO:0007669"/>
    <property type="project" value="InterPro"/>
</dbReference>
<comment type="caution">
    <text evidence="9">Lacks conserved residue(s) required for the propagation of feature annotation.</text>
</comment>
<feature type="binding site" evidence="9">
    <location>
        <position position="315"/>
    </location>
    <ligand>
        <name>DNA</name>
        <dbReference type="ChEBI" id="CHEBI:16991"/>
    </ligand>
</feature>
<feature type="binding site" evidence="9">
    <location>
        <position position="21"/>
    </location>
    <ligand>
        <name>ATP</name>
        <dbReference type="ChEBI" id="CHEBI:30616"/>
    </ligand>
</feature>
<keyword evidence="8 9" id="KW-0234">DNA repair</keyword>
<dbReference type="NCBIfam" id="NF000868">
    <property type="entry name" value="PRK00080.1"/>
    <property type="match status" value="1"/>
</dbReference>
<evidence type="ECO:0000256" key="3">
    <source>
        <dbReference type="ARBA" id="ARBA00022763"/>
    </source>
</evidence>
<dbReference type="Gene3D" id="3.40.50.300">
    <property type="entry name" value="P-loop containing nucleotide triphosphate hydrolases"/>
    <property type="match status" value="1"/>
</dbReference>
<dbReference type="EC" id="3.6.4.-" evidence="9"/>
<comment type="domain">
    <text evidence="9">Has 3 domains, the large (RuvB-L) and small ATPase (RuvB-S) domains and the C-terminal head (RuvB-H) domain. The head domain binds DNA, while the ATPase domains jointly bind ATP, ADP or are empty depending on the state of the subunit in the translocation cycle. During a single DNA translocation step the structure of each domain remains the same, but their relative positions change.</text>
</comment>
<dbReference type="InterPro" id="IPR003593">
    <property type="entry name" value="AAA+_ATPase"/>
</dbReference>
<reference evidence="12" key="1">
    <citation type="submission" date="2018-12" db="EMBL/GenBank/DDBJ databases">
        <title>Complete genome sequence of an uncultured bacterium of the candidate phylum Bipolaricaulota.</title>
        <authorList>
            <person name="Kadnikov V.V."/>
            <person name="Mardanov A.V."/>
            <person name="Beletsky A.V."/>
            <person name="Frank Y.A."/>
            <person name="Karnachuk O.V."/>
            <person name="Ravin N.V."/>
        </authorList>
    </citation>
    <scope>NUCLEOTIDE SEQUENCE [LARGE SCALE GENOMIC DNA]</scope>
</reference>
<dbReference type="GO" id="GO:0005524">
    <property type="term" value="F:ATP binding"/>
    <property type="evidence" value="ECO:0007669"/>
    <property type="project" value="UniProtKB-UniRule"/>
</dbReference>
<keyword evidence="4 9" id="KW-0378">Hydrolase</keyword>
<keyword evidence="3 9" id="KW-0227">DNA damage</keyword>
<feature type="binding site" evidence="9">
    <location>
        <position position="67"/>
    </location>
    <ligand>
        <name>ATP</name>
        <dbReference type="ChEBI" id="CHEBI:30616"/>
    </ligand>
</feature>
<name>A0A410FW09_BIPS1</name>
<evidence type="ECO:0000313" key="11">
    <source>
        <dbReference type="EMBL" id="QAA77128.1"/>
    </source>
</evidence>
<evidence type="ECO:0000256" key="8">
    <source>
        <dbReference type="ARBA" id="ARBA00023204"/>
    </source>
</evidence>
<dbReference type="PANTHER" id="PTHR42848">
    <property type="match status" value="1"/>
</dbReference>
<protein>
    <recommendedName>
        <fullName evidence="9">Holliday junction branch migration complex subunit RuvB</fullName>
        <ecNumber evidence="9">3.6.4.-</ecNumber>
    </recommendedName>
</protein>
<dbReference type="InterPro" id="IPR041445">
    <property type="entry name" value="AAA_lid_4"/>
</dbReference>
<feature type="binding site" evidence="9">
    <location>
        <position position="66"/>
    </location>
    <ligand>
        <name>Mg(2+)</name>
        <dbReference type="ChEBI" id="CHEBI:18420"/>
    </ligand>
</feature>
<accession>A0A410FW09</accession>
<dbReference type="GO" id="GO:0048476">
    <property type="term" value="C:Holliday junction resolvase complex"/>
    <property type="evidence" value="ECO:0007669"/>
    <property type="project" value="UniProtKB-UniRule"/>
</dbReference>
<evidence type="ECO:0000259" key="10">
    <source>
        <dbReference type="SMART" id="SM00382"/>
    </source>
</evidence>
<dbReference type="InterPro" id="IPR008823">
    <property type="entry name" value="RuvB_wg_C"/>
</dbReference>
<evidence type="ECO:0000256" key="4">
    <source>
        <dbReference type="ARBA" id="ARBA00022801"/>
    </source>
</evidence>
<dbReference type="Pfam" id="PF17864">
    <property type="entry name" value="AAA_lid_4"/>
    <property type="match status" value="1"/>
</dbReference>
<dbReference type="GO" id="GO:0006281">
    <property type="term" value="P:DNA repair"/>
    <property type="evidence" value="ECO:0007669"/>
    <property type="project" value="UniProtKB-UniRule"/>
</dbReference>
<feature type="binding site" evidence="9">
    <location>
        <position position="65"/>
    </location>
    <ligand>
        <name>ATP</name>
        <dbReference type="ChEBI" id="CHEBI:30616"/>
    </ligand>
</feature>
<dbReference type="SMART" id="SM00382">
    <property type="entry name" value="AAA"/>
    <property type="match status" value="1"/>
</dbReference>
<dbReference type="SUPFAM" id="SSF52540">
    <property type="entry name" value="P-loop containing nucleoside triphosphate hydrolases"/>
    <property type="match status" value="1"/>
</dbReference>
<comment type="similarity">
    <text evidence="9">Belongs to the RuvB family.</text>
</comment>
<dbReference type="InterPro" id="IPR008824">
    <property type="entry name" value="RuvB-like_N"/>
</dbReference>
<dbReference type="InterPro" id="IPR004605">
    <property type="entry name" value="DNA_helicase_Holl-junc_RuvB"/>
</dbReference>
<keyword evidence="1 9" id="KW-0963">Cytoplasm</keyword>
<evidence type="ECO:0000256" key="2">
    <source>
        <dbReference type="ARBA" id="ARBA00022741"/>
    </source>
</evidence>
<evidence type="ECO:0000313" key="12">
    <source>
        <dbReference type="Proteomes" id="UP000287233"/>
    </source>
</evidence>
<comment type="subcellular location">
    <subcellularLocation>
        <location evidence="9">Cytoplasm</location>
    </subcellularLocation>
</comment>
<proteinExistence type="inferred from homology"/>
<dbReference type="InterPro" id="IPR027417">
    <property type="entry name" value="P-loop_NTPase"/>
</dbReference>
<dbReference type="CDD" id="cd00009">
    <property type="entry name" value="AAA"/>
    <property type="match status" value="1"/>
</dbReference>
<feature type="binding site" evidence="9">
    <location>
        <position position="171"/>
    </location>
    <ligand>
        <name>ATP</name>
        <dbReference type="ChEBI" id="CHEBI:30616"/>
    </ligand>
</feature>
<feature type="binding site" evidence="9">
    <location>
        <position position="181"/>
    </location>
    <ligand>
        <name>ATP</name>
        <dbReference type="ChEBI" id="CHEBI:30616"/>
    </ligand>
</feature>
<comment type="subunit">
    <text evidence="9">Homohexamer. Forms an RuvA(8)-RuvB(12)-Holliday junction (HJ) complex. HJ DNA is sandwiched between 2 RuvA tetramers; dsDNA enters through RuvA and exits via RuvB. An RuvB hexamer assembles on each DNA strand where it exits the tetramer. Each RuvB hexamer is contacted by two RuvA subunits (via domain III) on 2 adjacent RuvB subunits; this complex drives branch migration. In the full resolvosome a probable DNA-RuvA(4)-RuvB(12)-RuvC(2) complex forms which resolves the HJ.</text>
</comment>
<feature type="binding site" evidence="9">
    <location>
        <position position="310"/>
    </location>
    <ligand>
        <name>DNA</name>
        <dbReference type="ChEBI" id="CHEBI:16991"/>
    </ligand>
</feature>
<gene>
    <name evidence="9" type="primary">ruvB</name>
    <name evidence="11" type="ORF">BIP78_1362</name>
</gene>
<dbReference type="GO" id="GO:0016887">
    <property type="term" value="F:ATP hydrolysis activity"/>
    <property type="evidence" value="ECO:0007669"/>
    <property type="project" value="RHEA"/>
</dbReference>
<evidence type="ECO:0000256" key="9">
    <source>
        <dbReference type="HAMAP-Rule" id="MF_00016"/>
    </source>
</evidence>
<dbReference type="NCBIfam" id="TIGR00635">
    <property type="entry name" value="ruvB"/>
    <property type="match status" value="1"/>
</dbReference>
<evidence type="ECO:0000256" key="7">
    <source>
        <dbReference type="ARBA" id="ARBA00023172"/>
    </source>
</evidence>
<dbReference type="GO" id="GO:0000400">
    <property type="term" value="F:four-way junction DNA binding"/>
    <property type="evidence" value="ECO:0007669"/>
    <property type="project" value="UniProtKB-UniRule"/>
</dbReference>
<feature type="region of interest" description="Head domain (RuvB-H)" evidence="9">
    <location>
        <begin position="255"/>
        <end position="333"/>
    </location>
</feature>
<comment type="function">
    <text evidence="9">The RuvA-RuvB-RuvC complex processes Holliday junction (HJ) DNA during genetic recombination and DNA repair, while the RuvA-RuvB complex plays an important role in the rescue of blocked DNA replication forks via replication fork reversal (RFR). RuvA specifically binds to HJ cruciform DNA, conferring on it an open structure. The RuvB hexamer acts as an ATP-dependent pump, pulling dsDNA into and through the RuvAB complex. RuvB forms 2 homohexamers on either side of HJ DNA bound by 1 or 2 RuvA tetramers; 4 subunits per hexamer contact DNA at a time. Coordinated motions by a converter formed by DNA-disengaged RuvB subunits stimulates ATP hydrolysis and nucleotide exchange. Immobilization of the converter enables RuvB to convert the ATP-contained energy into a lever motion, pulling 2 nucleotides of DNA out of the RuvA tetramer per ATP hydrolyzed, thus driving DNA branch migration. The RuvB motors rotate together with the DNA substrate, which together with the progressing nucleotide cycle form the mechanistic basis for DNA recombination by continuous HJ branch migration. Branch migration allows RuvC to scan DNA until it finds its consensus sequence, where it cleaves and resolves cruciform DNA.</text>
</comment>
<sequence>MVNRITAADRQEGDATGRTLRPQSLAEFVGQPAIRERLQVYIQAAKARGEPLDHVLLLSPPGLGKTTLAYIIAQEMGSEIKVTSGPAIERPGDLAAILTHLSPGDVLFVDEIHRLRPAVEEVLYPAMEDYKLDIVVGEGPHARSIRLDLAPFTLVGATTREGLLTTPLRDRFEVVFRLEFYERGELAEILARAAPRIGCEVDREAASELAARARGTPRIAIRLLRRARDVAQVSGTRRINAAAARETLAMLGIDEVGLDALDRRILAILIDRFDGGPVGLETLAAALGEDPDTIADLYEPFLISLGFVRRTPQGRIASERAYTHLGRTPTRLL</sequence>
<feature type="region of interest" description="Small ATPAse domain (RuvB-S)" evidence="9">
    <location>
        <begin position="182"/>
        <end position="252"/>
    </location>
</feature>
<dbReference type="Gene3D" id="1.10.8.60">
    <property type="match status" value="1"/>
</dbReference>
<feature type="domain" description="AAA+ ATPase" evidence="10">
    <location>
        <begin position="51"/>
        <end position="182"/>
    </location>
</feature>
<dbReference type="Pfam" id="PF05491">
    <property type="entry name" value="WHD_RuvB"/>
    <property type="match status" value="1"/>
</dbReference>
<keyword evidence="5 9" id="KW-0067">ATP-binding</keyword>